<gene>
    <name evidence="1" type="ORF">P280DRAFT_230435</name>
</gene>
<proteinExistence type="predicted"/>
<dbReference type="AlphaFoldDB" id="A0A6A6SAR2"/>
<sequence>MFYTVSLLGIASPLSAYSSARSLRPIIESAYAGMWENGHTETVEVVGGIEGFWKPRREKDEDQKSRAVDCATCSMQGGRALRC</sequence>
<organism evidence="1 2">
    <name type="scientific">Massarina eburnea CBS 473.64</name>
    <dbReference type="NCBI Taxonomy" id="1395130"/>
    <lineage>
        <taxon>Eukaryota</taxon>
        <taxon>Fungi</taxon>
        <taxon>Dikarya</taxon>
        <taxon>Ascomycota</taxon>
        <taxon>Pezizomycotina</taxon>
        <taxon>Dothideomycetes</taxon>
        <taxon>Pleosporomycetidae</taxon>
        <taxon>Pleosporales</taxon>
        <taxon>Massarineae</taxon>
        <taxon>Massarinaceae</taxon>
        <taxon>Massarina</taxon>
    </lineage>
</organism>
<evidence type="ECO:0000313" key="1">
    <source>
        <dbReference type="EMBL" id="KAF2644342.1"/>
    </source>
</evidence>
<dbReference type="EMBL" id="MU006779">
    <property type="protein sequence ID" value="KAF2644342.1"/>
    <property type="molecule type" value="Genomic_DNA"/>
</dbReference>
<protein>
    <submittedName>
        <fullName evidence="1">Uncharacterized protein</fullName>
    </submittedName>
</protein>
<reference evidence="1" key="1">
    <citation type="journal article" date="2020" name="Stud. Mycol.">
        <title>101 Dothideomycetes genomes: a test case for predicting lifestyles and emergence of pathogens.</title>
        <authorList>
            <person name="Haridas S."/>
            <person name="Albert R."/>
            <person name="Binder M."/>
            <person name="Bloem J."/>
            <person name="Labutti K."/>
            <person name="Salamov A."/>
            <person name="Andreopoulos B."/>
            <person name="Baker S."/>
            <person name="Barry K."/>
            <person name="Bills G."/>
            <person name="Bluhm B."/>
            <person name="Cannon C."/>
            <person name="Castanera R."/>
            <person name="Culley D."/>
            <person name="Daum C."/>
            <person name="Ezra D."/>
            <person name="Gonzalez J."/>
            <person name="Henrissat B."/>
            <person name="Kuo A."/>
            <person name="Liang C."/>
            <person name="Lipzen A."/>
            <person name="Lutzoni F."/>
            <person name="Magnuson J."/>
            <person name="Mondo S."/>
            <person name="Nolan M."/>
            <person name="Ohm R."/>
            <person name="Pangilinan J."/>
            <person name="Park H.-J."/>
            <person name="Ramirez L."/>
            <person name="Alfaro M."/>
            <person name="Sun H."/>
            <person name="Tritt A."/>
            <person name="Yoshinaga Y."/>
            <person name="Zwiers L.-H."/>
            <person name="Turgeon B."/>
            <person name="Goodwin S."/>
            <person name="Spatafora J."/>
            <person name="Crous P."/>
            <person name="Grigoriev I."/>
        </authorList>
    </citation>
    <scope>NUCLEOTIDE SEQUENCE</scope>
    <source>
        <strain evidence="1">CBS 473.64</strain>
    </source>
</reference>
<accession>A0A6A6SAR2</accession>
<name>A0A6A6SAR2_9PLEO</name>
<dbReference type="Proteomes" id="UP000799753">
    <property type="component" value="Unassembled WGS sequence"/>
</dbReference>
<evidence type="ECO:0000313" key="2">
    <source>
        <dbReference type="Proteomes" id="UP000799753"/>
    </source>
</evidence>
<keyword evidence="2" id="KW-1185">Reference proteome</keyword>